<dbReference type="AlphaFoldDB" id="A0A9N7N2T1"/>
<organism evidence="3 4">
    <name type="scientific">Striga hermonthica</name>
    <name type="common">Purple witchweed</name>
    <name type="synonym">Buchnera hermonthica</name>
    <dbReference type="NCBI Taxonomy" id="68872"/>
    <lineage>
        <taxon>Eukaryota</taxon>
        <taxon>Viridiplantae</taxon>
        <taxon>Streptophyta</taxon>
        <taxon>Embryophyta</taxon>
        <taxon>Tracheophyta</taxon>
        <taxon>Spermatophyta</taxon>
        <taxon>Magnoliopsida</taxon>
        <taxon>eudicotyledons</taxon>
        <taxon>Gunneridae</taxon>
        <taxon>Pentapetalae</taxon>
        <taxon>asterids</taxon>
        <taxon>lamiids</taxon>
        <taxon>Lamiales</taxon>
        <taxon>Orobanchaceae</taxon>
        <taxon>Buchnereae</taxon>
        <taxon>Striga</taxon>
    </lineage>
</organism>
<feature type="domain" description="XS" evidence="2">
    <location>
        <begin position="831"/>
        <end position="954"/>
    </location>
</feature>
<accession>A0A9N7N2T1</accession>
<dbReference type="GO" id="GO:0031047">
    <property type="term" value="P:regulatory ncRNA-mediated gene silencing"/>
    <property type="evidence" value="ECO:0007669"/>
    <property type="project" value="InterPro"/>
</dbReference>
<dbReference type="InterPro" id="IPR038588">
    <property type="entry name" value="XS_domain_sf"/>
</dbReference>
<feature type="compositionally biased region" description="Basic and acidic residues" evidence="1">
    <location>
        <begin position="54"/>
        <end position="67"/>
    </location>
</feature>
<sequence>MSERRYRVRSRGRSPSPRRPPARPRDLSPSRPRNYPSDGRYGKEEYFGGPRTSRRIEKRDDFNRDFRSYSPRSPEYVHRDRDKYAAGDRWLRRSPLRIRSPREFEKRDEFKRDNDTSRNMRLPDYDAAAAAAAGKTFKDGAHIGHSMRSYHEGSYPWDHILDGPRKPVYLSVNDYGGTPDYIRVRERDYYPQYTDNTKTSLALGHGGVDDVVHASNLGSADVSGHRPPVSSSYLNTCTSKLGCAHLEDKRQLEKRNGSLRNEEDHLSEMKRAFFLYQDGSLGVDERERDESYGFKKGNSLLSSQGHLKGDYIHSREYISVPRGTMEGFLGCSPSRDRDMPSKLSQKGSGLTSQPIGFDGYTGSQFDDTRSTSRLYRPPQEKQDNDLFSEFGRSKIGSTSTRHNDVEEDYRDHHMSRNVVFNPAVDECPHMKPPMRDDGQWGPYSSQVRSMPDDRLDASRSVHARKQECDMLGAGNSRLDYDIVGYREYVSVEKDDHCHHHSRMDVCEWSRDERLDSLLSSGYESHDPSFGRFYDSPSKNLGLEDVDLDETFGRRLRNKHGRDEMYEQDVGIRISADGNGARKIYNREKLGDEIGFADYSKKPRSSRANFEESRMGFSNITNSRPTSSRSHPRKPGSGDIKKRLGPVPHKLHVSQRLFKKHKPSVMKRLAPAPTKKHGPTAIVKNRSSQFPKSIQDSDGNPRTLEDHLGDHIINPKPEPPEESEDFKQLVQNAFFKYLKQINEMPGKRKKYLEHGKAGSLKCIVCGSNSDEFAETESLARHAVSSKKVGLRSQHLGLHRALCALMGWKISEQPSSPWVCEVMSSAESSALKEDLIIWPPVVIVYNSAIDNKNPDERIIVSPEKLDLQLRDMGFVSIVKVCNGKPANQSVMLVKFNGTLSGLQEAVKYHKRYLESKHGRDELNQLKSDNQMSAHVTSTNKEEDFLYGYLGIVEDLDKLDFDTKKRCVLRSKNEIMNIVNIPLATGEEN</sequence>
<evidence type="ECO:0000313" key="4">
    <source>
        <dbReference type="Proteomes" id="UP001153555"/>
    </source>
</evidence>
<evidence type="ECO:0000259" key="2">
    <source>
        <dbReference type="Pfam" id="PF03468"/>
    </source>
</evidence>
<name>A0A9N7N2T1_STRHE</name>
<protein>
    <recommendedName>
        <fullName evidence="2">XS domain-containing protein</fullName>
    </recommendedName>
</protein>
<feature type="region of interest" description="Disordered" evidence="1">
    <location>
        <begin position="601"/>
        <end position="644"/>
    </location>
</feature>
<feature type="region of interest" description="Disordered" evidence="1">
    <location>
        <begin position="1"/>
        <end position="74"/>
    </location>
</feature>
<dbReference type="PANTHER" id="PTHR46619:SF2">
    <property type="entry name" value="XS DOMAIN PROTEIN"/>
    <property type="match status" value="1"/>
</dbReference>
<dbReference type="EMBL" id="CACSLK010026072">
    <property type="protein sequence ID" value="CAA0825211.1"/>
    <property type="molecule type" value="Genomic_DNA"/>
</dbReference>
<feature type="region of interest" description="Disordered" evidence="1">
    <location>
        <begin position="336"/>
        <end position="384"/>
    </location>
</feature>
<dbReference type="InterPro" id="IPR005380">
    <property type="entry name" value="XS_domain"/>
</dbReference>
<dbReference type="OrthoDB" id="777694at2759"/>
<evidence type="ECO:0000313" key="3">
    <source>
        <dbReference type="EMBL" id="CAA0825211.1"/>
    </source>
</evidence>
<feature type="compositionally biased region" description="Basic residues" evidence="1">
    <location>
        <begin position="1"/>
        <end position="12"/>
    </location>
</feature>
<feature type="compositionally biased region" description="Polar residues" evidence="1">
    <location>
        <begin position="615"/>
        <end position="628"/>
    </location>
</feature>
<evidence type="ECO:0000256" key="1">
    <source>
        <dbReference type="SAM" id="MobiDB-lite"/>
    </source>
</evidence>
<dbReference type="Proteomes" id="UP001153555">
    <property type="component" value="Unassembled WGS sequence"/>
</dbReference>
<dbReference type="Gene3D" id="3.30.70.2890">
    <property type="entry name" value="XS domain"/>
    <property type="match status" value="1"/>
</dbReference>
<dbReference type="PANTHER" id="PTHR46619">
    <property type="entry name" value="RNA RECOGNITION MOTIF XS DOMAIN PROTEIN-RELATED"/>
    <property type="match status" value="1"/>
</dbReference>
<reference evidence="3" key="1">
    <citation type="submission" date="2019-12" db="EMBL/GenBank/DDBJ databases">
        <authorList>
            <person name="Scholes J."/>
        </authorList>
    </citation>
    <scope>NUCLEOTIDE SEQUENCE</scope>
</reference>
<gene>
    <name evidence="3" type="ORF">SHERM_21995</name>
</gene>
<keyword evidence="4" id="KW-1185">Reference proteome</keyword>
<feature type="compositionally biased region" description="Polar residues" evidence="1">
    <location>
        <begin position="342"/>
        <end position="354"/>
    </location>
</feature>
<proteinExistence type="predicted"/>
<comment type="caution">
    <text evidence="3">The sequence shown here is derived from an EMBL/GenBank/DDBJ whole genome shotgun (WGS) entry which is preliminary data.</text>
</comment>
<dbReference type="Pfam" id="PF03468">
    <property type="entry name" value="XS"/>
    <property type="match status" value="1"/>
</dbReference>